<organism evidence="2 3">
    <name type="scientific">Halomonas urumqiensis</name>
    <dbReference type="NCBI Taxonomy" id="1684789"/>
    <lineage>
        <taxon>Bacteria</taxon>
        <taxon>Pseudomonadati</taxon>
        <taxon>Pseudomonadota</taxon>
        <taxon>Gammaproteobacteria</taxon>
        <taxon>Oceanospirillales</taxon>
        <taxon>Halomonadaceae</taxon>
        <taxon>Halomonas</taxon>
    </lineage>
</organism>
<sequence length="334" mass="37718">MDNNKGVFILKLDTRLITAIGTALVSAGLVTQAVADTATLRTVSAFTPGTAIPHTFEQFLDEVESDADAPVKFNFLGGPETMPPFQIGNAVSTGVVDMAFVTSAFYTSQLPAAHALNLTRYSPEELRETGRFEQLQEMWREQMNVHYLAYTNYGNRYHLYLNEPVETPDLDGLRMRITPVYRAFVEAMGGEAAQTPPGEVYTALERGTVDGYGWPIQGIFDLGWQEHTQYRLDPGFYHVEVGVLVNQDTWEGLTDEQREYLTEKAVWLEGLNDQNEQINAEEARRQADAGIEAIEFEGEARERYLEMAYEVQWERLSQEHAENTERLKAILDSD</sequence>
<comment type="caution">
    <text evidence="2">The sequence shown here is derived from an EMBL/GenBank/DDBJ whole genome shotgun (WGS) entry which is preliminary data.</text>
</comment>
<accession>A0A2N7UCC4</accession>
<protein>
    <submittedName>
        <fullName evidence="2">ABC transporter substrate-binding protein</fullName>
    </submittedName>
</protein>
<dbReference type="InterPro" id="IPR038404">
    <property type="entry name" value="TRAP_DctP_sf"/>
</dbReference>
<reference evidence="2 3" key="1">
    <citation type="submission" date="2018-01" db="EMBL/GenBank/DDBJ databases">
        <title>Halomonas endophytica sp. nov., isolated from storage liquid in the stems of Populus euphratica.</title>
        <authorList>
            <person name="Chen C."/>
        </authorList>
    </citation>
    <scope>NUCLEOTIDE SEQUENCE [LARGE SCALE GENOMIC DNA]</scope>
    <source>
        <strain evidence="2 3">BZ-SZ-XJ27</strain>
    </source>
</reference>
<dbReference type="OrthoDB" id="6073716at2"/>
<evidence type="ECO:0000313" key="3">
    <source>
        <dbReference type="Proteomes" id="UP000235547"/>
    </source>
</evidence>
<dbReference type="PANTHER" id="PTHR33376">
    <property type="match status" value="1"/>
</dbReference>
<dbReference type="InterPro" id="IPR018389">
    <property type="entry name" value="DctP_fam"/>
</dbReference>
<evidence type="ECO:0000256" key="1">
    <source>
        <dbReference type="ARBA" id="ARBA00022729"/>
    </source>
</evidence>
<dbReference type="Pfam" id="PF03480">
    <property type="entry name" value="DctP"/>
    <property type="match status" value="1"/>
</dbReference>
<evidence type="ECO:0000313" key="2">
    <source>
        <dbReference type="EMBL" id="PMR78098.1"/>
    </source>
</evidence>
<proteinExistence type="predicted"/>
<keyword evidence="3" id="KW-1185">Reference proteome</keyword>
<dbReference type="GO" id="GO:0055085">
    <property type="term" value="P:transmembrane transport"/>
    <property type="evidence" value="ECO:0007669"/>
    <property type="project" value="InterPro"/>
</dbReference>
<dbReference type="NCBIfam" id="NF037995">
    <property type="entry name" value="TRAP_S1"/>
    <property type="match status" value="1"/>
</dbReference>
<keyword evidence="1" id="KW-0732">Signal</keyword>
<gene>
    <name evidence="2" type="ORF">C1H70_15065</name>
</gene>
<dbReference type="PANTHER" id="PTHR33376:SF5">
    <property type="entry name" value="EXTRACYTOPLASMIC SOLUTE RECEPTOR PROTEIN"/>
    <property type="match status" value="1"/>
</dbReference>
<name>A0A2N7UCC4_9GAMM</name>
<dbReference type="EMBL" id="PNRG01000033">
    <property type="protein sequence ID" value="PMR78098.1"/>
    <property type="molecule type" value="Genomic_DNA"/>
</dbReference>
<dbReference type="Gene3D" id="3.40.190.170">
    <property type="entry name" value="Bacterial extracellular solute-binding protein, family 7"/>
    <property type="match status" value="1"/>
</dbReference>
<dbReference type="AlphaFoldDB" id="A0A2N7UCC4"/>
<dbReference type="Proteomes" id="UP000235547">
    <property type="component" value="Unassembled WGS sequence"/>
</dbReference>